<dbReference type="HAMAP" id="MF_00095">
    <property type="entry name" value="SfsA"/>
    <property type="match status" value="1"/>
</dbReference>
<comment type="similarity">
    <text evidence="1">Belongs to the SfsA family.</text>
</comment>
<dbReference type="Pfam" id="PF03749">
    <property type="entry name" value="SfsA"/>
    <property type="match status" value="1"/>
</dbReference>
<dbReference type="RefSeq" id="WP_154531585.1">
    <property type="nucleotide sequence ID" value="NZ_JAQXTV010000059.1"/>
</dbReference>
<evidence type="ECO:0000313" key="4">
    <source>
        <dbReference type="EMBL" id="MSR91687.1"/>
    </source>
</evidence>
<protein>
    <recommendedName>
        <fullName evidence="1">Sugar fermentation stimulation protein homolog</fullName>
    </recommendedName>
</protein>
<accession>A0A7X2MYZ1</accession>
<comment type="caution">
    <text evidence="4">The sequence shown here is derived from an EMBL/GenBank/DDBJ whole genome shotgun (WGS) entry which is preliminary data.</text>
</comment>
<dbReference type="Pfam" id="PF17746">
    <property type="entry name" value="SfsA_N"/>
    <property type="match status" value="1"/>
</dbReference>
<dbReference type="Proteomes" id="UP000460287">
    <property type="component" value="Unassembled WGS sequence"/>
</dbReference>
<dbReference type="Gene3D" id="3.40.1350.60">
    <property type="match status" value="1"/>
</dbReference>
<dbReference type="InterPro" id="IPR041465">
    <property type="entry name" value="SfsA_N"/>
</dbReference>
<gene>
    <name evidence="1 4" type="primary">sfsA</name>
    <name evidence="4" type="ORF">FYJ33_09825</name>
</gene>
<dbReference type="FunFam" id="2.40.50.580:FF:000002">
    <property type="entry name" value="Sugar fermentation stimulation protein homolog"/>
    <property type="match status" value="1"/>
</dbReference>
<organism evidence="4 5">
    <name type="scientific">Inconstantimicrobium porci</name>
    <dbReference type="NCBI Taxonomy" id="2652291"/>
    <lineage>
        <taxon>Bacteria</taxon>
        <taxon>Bacillati</taxon>
        <taxon>Bacillota</taxon>
        <taxon>Clostridia</taxon>
        <taxon>Eubacteriales</taxon>
        <taxon>Clostridiaceae</taxon>
        <taxon>Inconstantimicrobium</taxon>
    </lineage>
</organism>
<proteinExistence type="inferred from homology"/>
<name>A0A7X2MYZ1_9CLOT</name>
<reference evidence="4 5" key="1">
    <citation type="submission" date="2019-08" db="EMBL/GenBank/DDBJ databases">
        <title>In-depth cultivation of the pig gut microbiome towards novel bacterial diversity and tailored functional studies.</title>
        <authorList>
            <person name="Wylensek D."/>
            <person name="Hitch T.C.A."/>
            <person name="Clavel T."/>
        </authorList>
    </citation>
    <scope>NUCLEOTIDE SEQUENCE [LARGE SCALE GENOMIC DNA]</scope>
    <source>
        <strain evidence="4 5">WCA-383-APC-5B</strain>
    </source>
</reference>
<evidence type="ECO:0000259" key="2">
    <source>
        <dbReference type="Pfam" id="PF03749"/>
    </source>
</evidence>
<dbReference type="GO" id="GO:0003677">
    <property type="term" value="F:DNA binding"/>
    <property type="evidence" value="ECO:0007669"/>
    <property type="project" value="InterPro"/>
</dbReference>
<feature type="domain" description="SfsA N-terminal OB" evidence="3">
    <location>
        <begin position="13"/>
        <end position="78"/>
    </location>
</feature>
<evidence type="ECO:0000259" key="3">
    <source>
        <dbReference type="Pfam" id="PF17746"/>
    </source>
</evidence>
<keyword evidence="5" id="KW-1185">Reference proteome</keyword>
<dbReference type="Gene3D" id="2.40.50.580">
    <property type="match status" value="1"/>
</dbReference>
<feature type="domain" description="Sugar fermentation stimulation protein C-terminal" evidence="2">
    <location>
        <begin position="81"/>
        <end position="218"/>
    </location>
</feature>
<sequence length="230" mass="26422">MIFTKEIIKAQFIKRPNRFQAYVKIGEDEVMVHVPNTGRCKEILVEGCTVILRYEPGENRKTKYDLIAAYKNDKLINIDSQVPNKVIDEALKNKKIENLRSYNVIEREKTYGNSRFDFRLTDDKGKQYFLEVKGATLEESGVVMFPDAPTERGRKHIMELVDAKNNNNGAGVLFLIQMDNVKYFTPNNEKDPEFSKALKYAAEHGVEVMAYSCEVDENSITLKNKISIIL</sequence>
<evidence type="ECO:0000313" key="5">
    <source>
        <dbReference type="Proteomes" id="UP000460287"/>
    </source>
</evidence>
<dbReference type="PANTHER" id="PTHR30545:SF2">
    <property type="entry name" value="SUGAR FERMENTATION STIMULATION PROTEIN A"/>
    <property type="match status" value="1"/>
</dbReference>
<dbReference type="NCBIfam" id="TIGR00230">
    <property type="entry name" value="sfsA"/>
    <property type="match status" value="1"/>
</dbReference>
<dbReference type="CDD" id="cd22359">
    <property type="entry name" value="SfsA-like_bacterial"/>
    <property type="match status" value="1"/>
</dbReference>
<dbReference type="EMBL" id="VULX01000014">
    <property type="protein sequence ID" value="MSR91687.1"/>
    <property type="molecule type" value="Genomic_DNA"/>
</dbReference>
<dbReference type="InterPro" id="IPR040452">
    <property type="entry name" value="SfsA_C"/>
</dbReference>
<dbReference type="InterPro" id="IPR005224">
    <property type="entry name" value="SfsA"/>
</dbReference>
<dbReference type="AlphaFoldDB" id="A0A7X2MYZ1"/>
<dbReference type="PANTHER" id="PTHR30545">
    <property type="entry name" value="SUGAR FERMENTATION STIMULATION PROTEIN A"/>
    <property type="match status" value="1"/>
</dbReference>
<evidence type="ECO:0000256" key="1">
    <source>
        <dbReference type="HAMAP-Rule" id="MF_00095"/>
    </source>
</evidence>